<dbReference type="PaxDb" id="8022-A0A060XP68"/>
<feature type="domain" description="Reverse transcriptase" evidence="2">
    <location>
        <begin position="92"/>
        <end position="214"/>
    </location>
</feature>
<dbReference type="CDD" id="cd01650">
    <property type="entry name" value="RT_nLTR_like"/>
    <property type="match status" value="1"/>
</dbReference>
<dbReference type="Pfam" id="PF00078">
    <property type="entry name" value="RVT_1"/>
    <property type="match status" value="1"/>
</dbReference>
<feature type="compositionally biased region" description="Pro residues" evidence="1">
    <location>
        <begin position="321"/>
        <end position="333"/>
    </location>
</feature>
<dbReference type="PANTHER" id="PTHR33332">
    <property type="entry name" value="REVERSE TRANSCRIPTASE DOMAIN-CONTAINING PROTEIN"/>
    <property type="match status" value="1"/>
</dbReference>
<dbReference type="EMBL" id="FR905358">
    <property type="protein sequence ID" value="CDQ78690.1"/>
    <property type="molecule type" value="Genomic_DNA"/>
</dbReference>
<protein>
    <recommendedName>
        <fullName evidence="2">Reverse transcriptase domain-containing protein</fullName>
    </recommendedName>
</protein>
<dbReference type="AlphaFoldDB" id="A0A060XP68"/>
<feature type="region of interest" description="Disordered" evidence="1">
    <location>
        <begin position="381"/>
        <end position="419"/>
    </location>
</feature>
<feature type="region of interest" description="Disordered" evidence="1">
    <location>
        <begin position="319"/>
        <end position="340"/>
    </location>
</feature>
<organism evidence="3 4">
    <name type="scientific">Oncorhynchus mykiss</name>
    <name type="common">Rainbow trout</name>
    <name type="synonym">Salmo gairdneri</name>
    <dbReference type="NCBI Taxonomy" id="8022"/>
    <lineage>
        <taxon>Eukaryota</taxon>
        <taxon>Metazoa</taxon>
        <taxon>Chordata</taxon>
        <taxon>Craniata</taxon>
        <taxon>Vertebrata</taxon>
        <taxon>Euteleostomi</taxon>
        <taxon>Actinopterygii</taxon>
        <taxon>Neopterygii</taxon>
        <taxon>Teleostei</taxon>
        <taxon>Protacanthopterygii</taxon>
        <taxon>Salmoniformes</taxon>
        <taxon>Salmonidae</taxon>
        <taxon>Salmoninae</taxon>
        <taxon>Oncorhynchus</taxon>
    </lineage>
</organism>
<dbReference type="InterPro" id="IPR000477">
    <property type="entry name" value="RT_dom"/>
</dbReference>
<dbReference type="Proteomes" id="UP000193380">
    <property type="component" value="Unassembled WGS sequence"/>
</dbReference>
<reference evidence="3" key="2">
    <citation type="submission" date="2014-03" db="EMBL/GenBank/DDBJ databases">
        <authorList>
            <person name="Genoscope - CEA"/>
        </authorList>
    </citation>
    <scope>NUCLEOTIDE SEQUENCE</scope>
</reference>
<sequence>MTVILCCHRVKDKPMLSDVSCLWTPCQMKSCDWLPDRSGCLTTCPLDPISSSLLQTISRDLPFLSSLINSSLTTGSVPSDFKMARVSSLLKKPTLDSSDVKNYRPVSLLSFLSKTLEGVVSDQLSRYLSQNNLLDPNQLGFKTGQSTETTVLCVTEALSTSKADSLSSVLILLDLSAAFNTVNHHILLSTLSGLGVSGAAHSWIASYLAGRSYQVATHTSGCLADISTWMSAHHLKLNFDKTELLFLPGKTCALLHLTLPLVHTPERITHRIMESAGAGNPVRGVEERVQEHSAMLHHLGAMMDRVVQTMDHWERQEVSPVPRPAQPGLPLPVPSGTSPSGMRLSLPREYDGTAAQCQGFLLQLDLYLATWRGRECLPSSHASRGELWSGQTPCGEKETRRWTTSGSSPVASGPSLTIHPKVERRGNGSFIWGRGRGARWNSPWNSGPWPPEQAGTTGPSSTTIGAACVRTSDVSWPAGMPPSPSTNWWICPSVWITCWSPADVQRGLCRCHLQSTPLRCPWSWEGLRVRRLEEEPSCAPSVAADGTLLVGAVSVPLGVEATGRALWRHPR</sequence>
<name>A0A060XP68_ONCMY</name>
<reference evidence="3" key="1">
    <citation type="journal article" date="2014" name="Nat. Commun.">
        <title>The rainbow trout genome provides novel insights into evolution after whole-genome duplication in vertebrates.</title>
        <authorList>
            <person name="Berthelot C."/>
            <person name="Brunet F."/>
            <person name="Chalopin D."/>
            <person name="Juanchich A."/>
            <person name="Bernard M."/>
            <person name="Noel B."/>
            <person name="Bento P."/>
            <person name="Da Silva C."/>
            <person name="Labadie K."/>
            <person name="Alberti A."/>
            <person name="Aury J.M."/>
            <person name="Louis A."/>
            <person name="Dehais P."/>
            <person name="Bardou P."/>
            <person name="Montfort J."/>
            <person name="Klopp C."/>
            <person name="Cabau C."/>
            <person name="Gaspin C."/>
            <person name="Thorgaard G.H."/>
            <person name="Boussaha M."/>
            <person name="Quillet E."/>
            <person name="Guyomard R."/>
            <person name="Galiana D."/>
            <person name="Bobe J."/>
            <person name="Volff J.N."/>
            <person name="Genet C."/>
            <person name="Wincker P."/>
            <person name="Jaillon O."/>
            <person name="Roest Crollius H."/>
            <person name="Guiguen Y."/>
        </authorList>
    </citation>
    <scope>NUCLEOTIDE SEQUENCE [LARGE SCALE GENOMIC DNA]</scope>
</reference>
<evidence type="ECO:0000256" key="1">
    <source>
        <dbReference type="SAM" id="MobiDB-lite"/>
    </source>
</evidence>
<dbReference type="STRING" id="8022.A0A060XP68"/>
<evidence type="ECO:0000259" key="2">
    <source>
        <dbReference type="Pfam" id="PF00078"/>
    </source>
</evidence>
<proteinExistence type="predicted"/>
<gene>
    <name evidence="3" type="ORF">GSONMT00023192001</name>
</gene>
<evidence type="ECO:0000313" key="3">
    <source>
        <dbReference type="EMBL" id="CDQ78690.1"/>
    </source>
</evidence>
<accession>A0A060XP68</accession>
<evidence type="ECO:0000313" key="4">
    <source>
        <dbReference type="Proteomes" id="UP000193380"/>
    </source>
</evidence>